<sequence length="274" mass="29748">MGQTIQRWLTLLCLLAASQVFAQPTLVIIIDDVGNNGPLGERAVNLPGPVTLAFLPHTPHAARLARKAADSNKGIMLHAPMANATGAALGPGALTEDMSPEELQQTIRDSINAIPFVQGVNNHMGSRLTANQTAMSAIMPVIQQHDLYFIDSLTNPASVAQSEARSLGIATDRRDVFLDNDRSLEGLFQQFERAINIAERTGSVILIGHPYPETLDFLETVLPPLIANNNVRLIPADEHLQNNAWLTKENATPYPVSRLQMQLMLPSTKSAITP</sequence>
<protein>
    <submittedName>
        <fullName evidence="2">Divergent polysaccharide deacetylase family protein</fullName>
    </submittedName>
</protein>
<dbReference type="Pfam" id="PF04748">
    <property type="entry name" value="Polysacc_deac_2"/>
    <property type="match status" value="1"/>
</dbReference>
<proteinExistence type="predicted"/>
<evidence type="ECO:0000313" key="2">
    <source>
        <dbReference type="EMBL" id="GAA6144454.1"/>
    </source>
</evidence>
<dbReference type="CDD" id="cd10936">
    <property type="entry name" value="CE4_DAC2"/>
    <property type="match status" value="1"/>
</dbReference>
<feature type="chain" id="PRO_5047242129" evidence="1">
    <location>
        <begin position="23"/>
        <end position="274"/>
    </location>
</feature>
<feature type="signal peptide" evidence="1">
    <location>
        <begin position="1"/>
        <end position="22"/>
    </location>
</feature>
<organism evidence="2 3">
    <name type="scientific">Thalassolituus maritimus</name>
    <dbReference type="NCBI Taxonomy" id="484498"/>
    <lineage>
        <taxon>Bacteria</taxon>
        <taxon>Pseudomonadati</taxon>
        <taxon>Pseudomonadota</taxon>
        <taxon>Gammaproteobacteria</taxon>
        <taxon>Oceanospirillales</taxon>
        <taxon>Oceanospirillaceae</taxon>
        <taxon>Thalassolituus</taxon>
    </lineage>
</organism>
<dbReference type="Gene3D" id="3.20.20.370">
    <property type="entry name" value="Glycoside hydrolase/deacetylase"/>
    <property type="match status" value="1"/>
</dbReference>
<name>A0ABP9ZWF3_9GAMM</name>
<gene>
    <name evidence="2" type="ORF">NBRC116585_05710</name>
</gene>
<dbReference type="InterPro" id="IPR006837">
    <property type="entry name" value="Divergent_DAC"/>
</dbReference>
<dbReference type="SUPFAM" id="SSF88713">
    <property type="entry name" value="Glycoside hydrolase/deacetylase"/>
    <property type="match status" value="1"/>
</dbReference>
<keyword evidence="3" id="KW-1185">Reference proteome</keyword>
<evidence type="ECO:0000313" key="3">
    <source>
        <dbReference type="Proteomes" id="UP001481413"/>
    </source>
</evidence>
<comment type="caution">
    <text evidence="2">The sequence shown here is derived from an EMBL/GenBank/DDBJ whole genome shotgun (WGS) entry which is preliminary data.</text>
</comment>
<dbReference type="EMBL" id="BAABWH010000001">
    <property type="protein sequence ID" value="GAA6144454.1"/>
    <property type="molecule type" value="Genomic_DNA"/>
</dbReference>
<dbReference type="PANTHER" id="PTHR30105">
    <property type="entry name" value="UNCHARACTERIZED YIBQ-RELATED"/>
    <property type="match status" value="1"/>
</dbReference>
<dbReference type="InterPro" id="IPR011330">
    <property type="entry name" value="Glyco_hydro/deAcase_b/a-brl"/>
</dbReference>
<keyword evidence="1" id="KW-0732">Signal</keyword>
<accession>A0ABP9ZWF3</accession>
<dbReference type="PANTHER" id="PTHR30105:SF2">
    <property type="entry name" value="DIVERGENT POLYSACCHARIDE DEACETYLASE SUPERFAMILY"/>
    <property type="match status" value="1"/>
</dbReference>
<reference evidence="2 3" key="1">
    <citation type="submission" date="2024-04" db="EMBL/GenBank/DDBJ databases">
        <title>Draft genome sequence of Thalassolituus maritimus NBRC 116585.</title>
        <authorList>
            <person name="Miyakawa T."/>
            <person name="Kusuya Y."/>
            <person name="Miura T."/>
        </authorList>
    </citation>
    <scope>NUCLEOTIDE SEQUENCE [LARGE SCALE GENOMIC DNA]</scope>
    <source>
        <strain evidence="2 3">5NW40-0001</strain>
    </source>
</reference>
<evidence type="ECO:0000256" key="1">
    <source>
        <dbReference type="SAM" id="SignalP"/>
    </source>
</evidence>
<dbReference type="Proteomes" id="UP001481413">
    <property type="component" value="Unassembled WGS sequence"/>
</dbReference>
<dbReference type="RefSeq" id="WP_353293382.1">
    <property type="nucleotide sequence ID" value="NZ_BAABWH010000001.1"/>
</dbReference>